<feature type="coiled-coil region" evidence="1">
    <location>
        <begin position="243"/>
        <end position="284"/>
    </location>
</feature>
<name>A0AA86UX22_9EUKA</name>
<feature type="coiled-coil region" evidence="1">
    <location>
        <begin position="372"/>
        <end position="399"/>
    </location>
</feature>
<keyword evidence="1" id="KW-0175">Coiled coil</keyword>
<feature type="coiled-coil region" evidence="1">
    <location>
        <begin position="180"/>
        <end position="207"/>
    </location>
</feature>
<protein>
    <submittedName>
        <fullName evidence="3">Hypothetical_protein</fullName>
    </submittedName>
</protein>
<dbReference type="EMBL" id="CAXDID020000522">
    <property type="protein sequence ID" value="CAL6099631.1"/>
    <property type="molecule type" value="Genomic_DNA"/>
</dbReference>
<reference evidence="3 4" key="2">
    <citation type="submission" date="2024-07" db="EMBL/GenBank/DDBJ databases">
        <authorList>
            <person name="Akdeniz Z."/>
        </authorList>
    </citation>
    <scope>NUCLEOTIDE SEQUENCE [LARGE SCALE GENOMIC DNA]</scope>
</reference>
<reference evidence="2" key="1">
    <citation type="submission" date="2023-06" db="EMBL/GenBank/DDBJ databases">
        <authorList>
            <person name="Kurt Z."/>
        </authorList>
    </citation>
    <scope>NUCLEOTIDE SEQUENCE</scope>
</reference>
<keyword evidence="4" id="KW-1185">Reference proteome</keyword>
<proteinExistence type="predicted"/>
<evidence type="ECO:0000256" key="1">
    <source>
        <dbReference type="SAM" id="Coils"/>
    </source>
</evidence>
<evidence type="ECO:0000313" key="2">
    <source>
        <dbReference type="EMBL" id="CAI9968172.1"/>
    </source>
</evidence>
<dbReference type="Proteomes" id="UP001642409">
    <property type="component" value="Unassembled WGS sequence"/>
</dbReference>
<comment type="caution">
    <text evidence="2">The sequence shown here is derived from an EMBL/GenBank/DDBJ whole genome shotgun (WGS) entry which is preliminary data.</text>
</comment>
<organism evidence="2">
    <name type="scientific">Hexamita inflata</name>
    <dbReference type="NCBI Taxonomy" id="28002"/>
    <lineage>
        <taxon>Eukaryota</taxon>
        <taxon>Metamonada</taxon>
        <taxon>Diplomonadida</taxon>
        <taxon>Hexamitidae</taxon>
        <taxon>Hexamitinae</taxon>
        <taxon>Hexamita</taxon>
    </lineage>
</organism>
<gene>
    <name evidence="2" type="ORF">HINF_LOCUS55817</name>
    <name evidence="3" type="ORF">HINF_LOCUS70173</name>
</gene>
<dbReference type="EMBL" id="CATOUU010001032">
    <property type="protein sequence ID" value="CAI9968172.1"/>
    <property type="molecule type" value="Genomic_DNA"/>
</dbReference>
<evidence type="ECO:0000313" key="4">
    <source>
        <dbReference type="Proteomes" id="UP001642409"/>
    </source>
</evidence>
<feature type="coiled-coil region" evidence="1">
    <location>
        <begin position="49"/>
        <end position="76"/>
    </location>
</feature>
<evidence type="ECO:0000313" key="3">
    <source>
        <dbReference type="EMBL" id="CAL6099631.1"/>
    </source>
</evidence>
<accession>A0AA86UX22</accession>
<dbReference type="AlphaFoldDB" id="A0AA86UX22"/>
<sequence>MPSNVMSNQMVTLLKSIQFKPTQQNMMTYSSNKRQVQQITQNVEQVQVNDEKEAQIKLLQAQNQLLLTKLHTLQAQVKSQNNNQNQTSINNSCVLFESKSKHSIPQEVIQELDELRAANLNLKTDLQSCRLRMSDLQTRLDHSAPAAAKFKKAAVENLRLRSIVGSPGSPVAAMDDSFLLEEATTRLEELTQQVDQLSGENYRLDLENQELKSKNYDLVQTAQNLFSQRVKLEVESKPYEQQIHKMNSELSELQMQLKNQQQRSQELEMLNQILRNQNEQLNNKQPKPIYKSKTMQQDPFQSLQLKLRNLELTVNEDPAVKIELELKNVQNQLVIFTHQIQQDERNALRQYKKEVTGACQQAINQFLNRIEKKIHAIDMKAVEDDLNSLEEEITKVMTHSLEMKDVK</sequence>